<dbReference type="Gene3D" id="1.10.260.40">
    <property type="entry name" value="lambda repressor-like DNA-binding domains"/>
    <property type="match status" value="1"/>
</dbReference>
<dbReference type="SMART" id="SM00530">
    <property type="entry name" value="HTH_XRE"/>
    <property type="match status" value="1"/>
</dbReference>
<dbReference type="InterPro" id="IPR043917">
    <property type="entry name" value="DUF5753"/>
</dbReference>
<dbReference type="Pfam" id="PF13560">
    <property type="entry name" value="HTH_31"/>
    <property type="match status" value="1"/>
</dbReference>
<dbReference type="Pfam" id="PF19054">
    <property type="entry name" value="DUF5753"/>
    <property type="match status" value="1"/>
</dbReference>
<sequence length="317" mass="35609">MTSQIAGAPQPGDGESGGEKSGRRGTVRYLKDEAVPSAPRMLLGYVLRNRRTALGLKLQEVALRTGCSSSKLSRIESGHHAFKEKDLLQFFTVYEVQDGEQQRILLGLAEIANQPTWWQKWSAVAQPYLQAVVSFEDMATRTKASSAQLLHGLLQTPAYAEALIRRGRGGNGVHDALLALRRERQERFASAPDKILIVVIYEAAVLHAVGNPEIMAEQMDHLVDLSRKRNYQLRLAEQGRYDLPVELGTTTIFDFEGRVPKVAYQESVDGALFIQDEELVDYREKLFDRLRARSLGPVATRRKLQHLADKYRSPKLL</sequence>
<name>A0ABV9WQD8_9ACTN</name>
<organism evidence="3 4">
    <name type="scientific">Streptomyces lienomycini</name>
    <dbReference type="NCBI Taxonomy" id="284035"/>
    <lineage>
        <taxon>Bacteria</taxon>
        <taxon>Bacillati</taxon>
        <taxon>Actinomycetota</taxon>
        <taxon>Actinomycetes</taxon>
        <taxon>Kitasatosporales</taxon>
        <taxon>Streptomycetaceae</taxon>
        <taxon>Streptomyces</taxon>
    </lineage>
</organism>
<comment type="caution">
    <text evidence="3">The sequence shown here is derived from an EMBL/GenBank/DDBJ whole genome shotgun (WGS) entry which is preliminary data.</text>
</comment>
<dbReference type="InterPro" id="IPR010982">
    <property type="entry name" value="Lambda_DNA-bd_dom_sf"/>
</dbReference>
<evidence type="ECO:0000256" key="1">
    <source>
        <dbReference type="SAM" id="MobiDB-lite"/>
    </source>
</evidence>
<accession>A0ABV9WQD8</accession>
<feature type="domain" description="HTH cro/C1-type" evidence="2">
    <location>
        <begin position="47"/>
        <end position="101"/>
    </location>
</feature>
<dbReference type="SUPFAM" id="SSF47413">
    <property type="entry name" value="lambda repressor-like DNA-binding domains"/>
    <property type="match status" value="1"/>
</dbReference>
<evidence type="ECO:0000259" key="2">
    <source>
        <dbReference type="PROSITE" id="PS50943"/>
    </source>
</evidence>
<evidence type="ECO:0000313" key="4">
    <source>
        <dbReference type="Proteomes" id="UP001595855"/>
    </source>
</evidence>
<evidence type="ECO:0000313" key="3">
    <source>
        <dbReference type="EMBL" id="MFC5015481.1"/>
    </source>
</evidence>
<feature type="region of interest" description="Disordered" evidence="1">
    <location>
        <begin position="1"/>
        <end position="29"/>
    </location>
</feature>
<dbReference type="PROSITE" id="PS50943">
    <property type="entry name" value="HTH_CROC1"/>
    <property type="match status" value="1"/>
</dbReference>
<keyword evidence="4" id="KW-1185">Reference proteome</keyword>
<dbReference type="Proteomes" id="UP001595855">
    <property type="component" value="Unassembled WGS sequence"/>
</dbReference>
<dbReference type="EMBL" id="JBHSJO010000001">
    <property type="protein sequence ID" value="MFC5015481.1"/>
    <property type="molecule type" value="Genomic_DNA"/>
</dbReference>
<dbReference type="CDD" id="cd00093">
    <property type="entry name" value="HTH_XRE"/>
    <property type="match status" value="1"/>
</dbReference>
<protein>
    <submittedName>
        <fullName evidence="3">Helix-turn-helix domain-containing protein</fullName>
    </submittedName>
</protein>
<reference evidence="4" key="1">
    <citation type="journal article" date="2019" name="Int. J. Syst. Evol. Microbiol.">
        <title>The Global Catalogue of Microorganisms (GCM) 10K type strain sequencing project: providing services to taxonomists for standard genome sequencing and annotation.</title>
        <authorList>
            <consortium name="The Broad Institute Genomics Platform"/>
            <consortium name="The Broad Institute Genome Sequencing Center for Infectious Disease"/>
            <person name="Wu L."/>
            <person name="Ma J."/>
        </authorList>
    </citation>
    <scope>NUCLEOTIDE SEQUENCE [LARGE SCALE GENOMIC DNA]</scope>
    <source>
        <strain evidence="4">CGMCC 4.1542</strain>
    </source>
</reference>
<proteinExistence type="predicted"/>
<gene>
    <name evidence="3" type="ORF">ACFPRC_11400</name>
</gene>
<dbReference type="RefSeq" id="WP_271320370.1">
    <property type="nucleotide sequence ID" value="NZ_BAAATN010000010.1"/>
</dbReference>
<dbReference type="InterPro" id="IPR001387">
    <property type="entry name" value="Cro/C1-type_HTH"/>
</dbReference>